<evidence type="ECO:0000313" key="10">
    <source>
        <dbReference type="EMBL" id="OQR68156.1"/>
    </source>
</evidence>
<dbReference type="PANTHER" id="PTHR12087">
    <property type="entry name" value="ORIGIN RECOGNITION COMPLEX SUBUNIT 4"/>
    <property type="match status" value="1"/>
</dbReference>
<accession>A0A1V9X432</accession>
<evidence type="ECO:0000256" key="6">
    <source>
        <dbReference type="ARBA" id="ARBA00023242"/>
    </source>
</evidence>
<keyword evidence="6 7" id="KW-0539">Nucleus</keyword>
<name>A0A1V9X432_9ACAR</name>
<gene>
    <name evidence="10" type="ORF">BIW11_04611</name>
</gene>
<evidence type="ECO:0000313" key="11">
    <source>
        <dbReference type="Proteomes" id="UP000192247"/>
    </source>
</evidence>
<dbReference type="STRING" id="418985.A0A1V9X432"/>
<evidence type="ECO:0000259" key="9">
    <source>
        <dbReference type="Pfam" id="PF14629"/>
    </source>
</evidence>
<dbReference type="Gene3D" id="3.40.50.300">
    <property type="entry name" value="P-loop containing nucleotide triphosphate hydrolases"/>
    <property type="match status" value="1"/>
</dbReference>
<dbReference type="InterPro" id="IPR041664">
    <property type="entry name" value="AAA_16"/>
</dbReference>
<comment type="subcellular location">
    <subcellularLocation>
        <location evidence="1 7">Nucleus</location>
    </subcellularLocation>
</comment>
<dbReference type="OrthoDB" id="343623at2759"/>
<dbReference type="GO" id="GO:0005664">
    <property type="term" value="C:nuclear origin of replication recognition complex"/>
    <property type="evidence" value="ECO:0007669"/>
    <property type="project" value="TreeGrafter"/>
</dbReference>
<dbReference type="SUPFAM" id="SSF52540">
    <property type="entry name" value="P-loop containing nucleoside triphosphate hydrolases"/>
    <property type="match status" value="1"/>
</dbReference>
<protein>
    <recommendedName>
        <fullName evidence="3 7">Origin recognition complex subunit 4</fullName>
    </recommendedName>
</protein>
<dbReference type="EMBL" id="MNPL01025714">
    <property type="protein sequence ID" value="OQR68156.1"/>
    <property type="molecule type" value="Genomic_DNA"/>
</dbReference>
<comment type="caution">
    <text evidence="10">The sequence shown here is derived from an EMBL/GenBank/DDBJ whole genome shotgun (WGS) entry which is preliminary data.</text>
</comment>
<dbReference type="InterPro" id="IPR027417">
    <property type="entry name" value="P-loop_NTPase"/>
</dbReference>
<dbReference type="FunCoup" id="A0A1V9X432">
    <property type="interactions" value="1812"/>
</dbReference>
<dbReference type="Pfam" id="PF13191">
    <property type="entry name" value="AAA_16"/>
    <property type="match status" value="1"/>
</dbReference>
<evidence type="ECO:0000256" key="3">
    <source>
        <dbReference type="ARBA" id="ARBA00019083"/>
    </source>
</evidence>
<dbReference type="GO" id="GO:0003688">
    <property type="term" value="F:DNA replication origin binding"/>
    <property type="evidence" value="ECO:0007669"/>
    <property type="project" value="TreeGrafter"/>
</dbReference>
<evidence type="ECO:0000256" key="7">
    <source>
        <dbReference type="PIRNR" id="PIRNR007858"/>
    </source>
</evidence>
<evidence type="ECO:0000256" key="4">
    <source>
        <dbReference type="ARBA" id="ARBA00022705"/>
    </source>
</evidence>
<evidence type="ECO:0000259" key="8">
    <source>
        <dbReference type="Pfam" id="PF13191"/>
    </source>
</evidence>
<dbReference type="InterPro" id="IPR016527">
    <property type="entry name" value="ORC4"/>
</dbReference>
<reference evidence="10 11" key="1">
    <citation type="journal article" date="2017" name="Gigascience">
        <title>Draft genome of the honey bee ectoparasitic mite, Tropilaelaps mercedesae, is shaped by the parasitic life history.</title>
        <authorList>
            <person name="Dong X."/>
            <person name="Armstrong S.D."/>
            <person name="Xia D."/>
            <person name="Makepeace B.L."/>
            <person name="Darby A.C."/>
            <person name="Kadowaki T."/>
        </authorList>
    </citation>
    <scope>NUCLEOTIDE SEQUENCE [LARGE SCALE GENOMIC DNA]</scope>
    <source>
        <strain evidence="10">Wuxi-XJTLU</strain>
    </source>
</reference>
<dbReference type="Proteomes" id="UP000192247">
    <property type="component" value="Unassembled WGS sequence"/>
</dbReference>
<dbReference type="GO" id="GO:0006270">
    <property type="term" value="P:DNA replication initiation"/>
    <property type="evidence" value="ECO:0007669"/>
    <property type="project" value="TreeGrafter"/>
</dbReference>
<evidence type="ECO:0000256" key="1">
    <source>
        <dbReference type="ARBA" id="ARBA00004123"/>
    </source>
</evidence>
<dbReference type="InParanoid" id="A0A1V9X432"/>
<dbReference type="AlphaFoldDB" id="A0A1V9X432"/>
<comment type="similarity">
    <text evidence="2 7">Belongs to the ORC4 family.</text>
</comment>
<evidence type="ECO:0000256" key="2">
    <source>
        <dbReference type="ARBA" id="ARBA00005334"/>
    </source>
</evidence>
<dbReference type="Pfam" id="PF14629">
    <property type="entry name" value="ORC4_C"/>
    <property type="match status" value="1"/>
</dbReference>
<proteinExistence type="inferred from homology"/>
<dbReference type="InterPro" id="IPR032705">
    <property type="entry name" value="ORC4_C"/>
</dbReference>
<keyword evidence="5 7" id="KW-0238">DNA-binding</keyword>
<sequence length="466" mass="52790">MEDSSDDLVIEVQSYLTRKLSPLCEDSSVIELLYPEQLKNLEQILSRCVLQSESNSLLIMGPRGAGKSILVRTALQRLSENDEARGKLTACGTTICVCYRVLAAKLICVRVSFQIAGNYSVVKLVGVIHTDDRSALKDITRQLQLENVVGDRIFGSFAENLQFLLDALKSSGQGRSKAKSSIFILDDFELFTQHRNQTLLYNLFDIAQSRQAPVAVVGLCCRLDAVELLEKRVKSRFAHRFLNLINCFKEDDYVAVAETLLSIDSKRFADESFAQKWNQNLKRVVMPQLKDSLLKLYNLNGMVRTLVNCLQPMVRQTDQSLELQPDVFRDTVNRLYQDDPKLVVTSRMPALHVVLLVCMLRLNAIYDGAPFNFELLCKEFAIFNRDTKSLLNFPKDTLFKAFESICELELAQPIGAGAMASQKRYRLYHAHFNSDLVRRAVELNSGLPTDVSQWISTTLNDRSLRI</sequence>
<keyword evidence="11" id="KW-1185">Reference proteome</keyword>
<comment type="function">
    <text evidence="7">Component of the origin recognition complex (ORC) that binds origins of replication.</text>
</comment>
<feature type="domain" description="Origin recognition complex subunit 4 C-terminal" evidence="9">
    <location>
        <begin position="256"/>
        <end position="441"/>
    </location>
</feature>
<evidence type="ECO:0000256" key="5">
    <source>
        <dbReference type="ARBA" id="ARBA00023125"/>
    </source>
</evidence>
<feature type="domain" description="Orc1-like AAA ATPase" evidence="8">
    <location>
        <begin position="36"/>
        <end position="217"/>
    </location>
</feature>
<dbReference type="PANTHER" id="PTHR12087:SF0">
    <property type="entry name" value="ORIGIN RECOGNITION COMPLEX SUBUNIT 4"/>
    <property type="match status" value="1"/>
</dbReference>
<keyword evidence="4 7" id="KW-0235">DNA replication</keyword>
<organism evidence="10 11">
    <name type="scientific">Tropilaelaps mercedesae</name>
    <dbReference type="NCBI Taxonomy" id="418985"/>
    <lineage>
        <taxon>Eukaryota</taxon>
        <taxon>Metazoa</taxon>
        <taxon>Ecdysozoa</taxon>
        <taxon>Arthropoda</taxon>
        <taxon>Chelicerata</taxon>
        <taxon>Arachnida</taxon>
        <taxon>Acari</taxon>
        <taxon>Parasitiformes</taxon>
        <taxon>Mesostigmata</taxon>
        <taxon>Gamasina</taxon>
        <taxon>Dermanyssoidea</taxon>
        <taxon>Laelapidae</taxon>
        <taxon>Tropilaelaps</taxon>
    </lineage>
</organism>
<dbReference type="PIRSF" id="PIRSF007858">
    <property type="entry name" value="ORC4"/>
    <property type="match status" value="1"/>
</dbReference>